<dbReference type="Gene3D" id="1.25.40.200">
    <property type="entry name" value="Ran-GTPase activating protein 1, C-terminal domain"/>
    <property type="match status" value="1"/>
</dbReference>
<feature type="domain" description="Ran-GTPase activating protein 1 C-terminal" evidence="5">
    <location>
        <begin position="400"/>
        <end position="545"/>
    </location>
</feature>
<protein>
    <submittedName>
        <fullName evidence="7">Ran GTPase-activating protein 1</fullName>
    </submittedName>
</protein>
<dbReference type="InParanoid" id="A0A7F5RC99"/>
<dbReference type="GO" id="GO:0048471">
    <property type="term" value="C:perinuclear region of cytoplasm"/>
    <property type="evidence" value="ECO:0007669"/>
    <property type="project" value="TreeGrafter"/>
</dbReference>
<keyword evidence="3" id="KW-0677">Repeat</keyword>
<proteinExistence type="predicted"/>
<evidence type="ECO:0000313" key="7">
    <source>
        <dbReference type="RefSeq" id="XP_025833592.1"/>
    </source>
</evidence>
<dbReference type="InterPro" id="IPR036720">
    <property type="entry name" value="RanGAP1_C_sf"/>
</dbReference>
<dbReference type="SUPFAM" id="SSF69099">
    <property type="entry name" value="Ran-GTPase activating protein 1 (RanGAP1), C-terminal domain"/>
    <property type="match status" value="1"/>
</dbReference>
<sequence>MTSSNLDDLTTSFETASASINGVSFKGKSLKLDTQEDAKSVVESIERCKTLEFLNLEGNTLGVQASQAIAKSLETHPEFKRALWKDMFTGRMKTEIPRALEYLGSSLVTAGARLIELDLSDNAFGPIGVEGLASLLRSSSCFGLEELRLNNNGLGITGGKLLATALLDCYNSSKNEGKPLALKVFVAGRNRLENDGAIALAEVFKAIGTLEEIVMPQNGIYHAGISALSDAFTYNKNLTLLNLNDNTVGYEGVKAFVKALPTLQNLKSINFGDCLLKTKGAMMLAKGLQEGHNKLEEVILGYNEIKKEGGLALALALYDKTNLKTLMLNGNQFGNSGRKELELKMKEIGKYVALSDLDENESEASESEEDKIENENAEDVSQVDTEKQLIQKITAISIGDSKEVDINTFMKNPTAENFVNLGINRTEIILAEVERDGDAYLETITPILMKISSLCKNNKEEIAKASLECTVKLYKRLFEWAVQKDQLSLVNNFLLVHLGLIKSEDKKFKVTWNLEGCLFAIETVLKGEFVPEITRLIFKTFLERKVQE</sequence>
<dbReference type="AlphaFoldDB" id="A0A7F5RC99"/>
<evidence type="ECO:0000256" key="3">
    <source>
        <dbReference type="ARBA" id="ARBA00022737"/>
    </source>
</evidence>
<dbReference type="InterPro" id="IPR009109">
    <property type="entry name" value="Ran_GTPase_activating_1_C"/>
</dbReference>
<dbReference type="Proteomes" id="UP000192223">
    <property type="component" value="Unplaced"/>
</dbReference>
<dbReference type="PANTHER" id="PTHR24113:SF12">
    <property type="entry name" value="RAN GTPASE-ACTIVATING PROTEIN 1"/>
    <property type="match status" value="1"/>
</dbReference>
<dbReference type="GO" id="GO:0007165">
    <property type="term" value="P:signal transduction"/>
    <property type="evidence" value="ECO:0007669"/>
    <property type="project" value="InterPro"/>
</dbReference>
<keyword evidence="6" id="KW-1185">Reference proteome</keyword>
<dbReference type="GO" id="GO:0005634">
    <property type="term" value="C:nucleus"/>
    <property type="evidence" value="ECO:0007669"/>
    <property type="project" value="TreeGrafter"/>
</dbReference>
<dbReference type="OrthoDB" id="184583at2759"/>
<feature type="compositionally biased region" description="Acidic residues" evidence="4">
    <location>
        <begin position="358"/>
        <end position="378"/>
    </location>
</feature>
<reference evidence="7" key="1">
    <citation type="submission" date="2025-08" db="UniProtKB">
        <authorList>
            <consortium name="RefSeq"/>
        </authorList>
    </citation>
    <scope>IDENTIFICATION</scope>
    <source>
        <tissue evidence="7">Entire body</tissue>
    </source>
</reference>
<dbReference type="SMART" id="SM00368">
    <property type="entry name" value="LRR_RI"/>
    <property type="match status" value="9"/>
</dbReference>
<dbReference type="Gene3D" id="3.80.10.10">
    <property type="entry name" value="Ribonuclease Inhibitor"/>
    <property type="match status" value="1"/>
</dbReference>
<dbReference type="GO" id="GO:0005829">
    <property type="term" value="C:cytosol"/>
    <property type="evidence" value="ECO:0007669"/>
    <property type="project" value="TreeGrafter"/>
</dbReference>
<evidence type="ECO:0000313" key="6">
    <source>
        <dbReference type="Proteomes" id="UP000192223"/>
    </source>
</evidence>
<evidence type="ECO:0000256" key="4">
    <source>
        <dbReference type="SAM" id="MobiDB-lite"/>
    </source>
</evidence>
<dbReference type="Pfam" id="PF07834">
    <property type="entry name" value="RanGAP1_C"/>
    <property type="match status" value="1"/>
</dbReference>
<dbReference type="KEGG" id="apln:108742145"/>
<keyword evidence="2" id="KW-0433">Leucine-rich repeat</keyword>
<dbReference type="Pfam" id="PF13516">
    <property type="entry name" value="LRR_6"/>
    <property type="match status" value="4"/>
</dbReference>
<evidence type="ECO:0000259" key="5">
    <source>
        <dbReference type="Pfam" id="PF07834"/>
    </source>
</evidence>
<dbReference type="InterPro" id="IPR001611">
    <property type="entry name" value="Leu-rich_rpt"/>
</dbReference>
<dbReference type="CDD" id="cd00116">
    <property type="entry name" value="LRR_RI"/>
    <property type="match status" value="1"/>
</dbReference>
<dbReference type="FunCoup" id="A0A7F5RC99">
    <property type="interactions" value="1669"/>
</dbReference>
<dbReference type="PANTHER" id="PTHR24113">
    <property type="entry name" value="RAN GTPASE-ACTIVATING PROTEIN 1"/>
    <property type="match status" value="1"/>
</dbReference>
<feature type="region of interest" description="Disordered" evidence="4">
    <location>
        <begin position="358"/>
        <end position="380"/>
    </location>
</feature>
<dbReference type="GeneID" id="108742145"/>
<dbReference type="InterPro" id="IPR032675">
    <property type="entry name" value="LRR_dom_sf"/>
</dbReference>
<name>A0A7F5RC99_AGRPL</name>
<dbReference type="GO" id="GO:0031267">
    <property type="term" value="F:small GTPase binding"/>
    <property type="evidence" value="ECO:0007669"/>
    <property type="project" value="TreeGrafter"/>
</dbReference>
<dbReference type="SUPFAM" id="SSF52047">
    <property type="entry name" value="RNI-like"/>
    <property type="match status" value="1"/>
</dbReference>
<evidence type="ECO:0000256" key="2">
    <source>
        <dbReference type="ARBA" id="ARBA00022614"/>
    </source>
</evidence>
<keyword evidence="1" id="KW-0343">GTPase activation</keyword>
<organism evidence="6 7">
    <name type="scientific">Agrilus planipennis</name>
    <name type="common">Emerald ash borer</name>
    <name type="synonym">Agrilus marcopoli</name>
    <dbReference type="NCBI Taxonomy" id="224129"/>
    <lineage>
        <taxon>Eukaryota</taxon>
        <taxon>Metazoa</taxon>
        <taxon>Ecdysozoa</taxon>
        <taxon>Arthropoda</taxon>
        <taxon>Hexapoda</taxon>
        <taxon>Insecta</taxon>
        <taxon>Pterygota</taxon>
        <taxon>Neoptera</taxon>
        <taxon>Endopterygota</taxon>
        <taxon>Coleoptera</taxon>
        <taxon>Polyphaga</taxon>
        <taxon>Elateriformia</taxon>
        <taxon>Buprestoidea</taxon>
        <taxon>Buprestidae</taxon>
        <taxon>Agrilinae</taxon>
        <taxon>Agrilus</taxon>
    </lineage>
</organism>
<dbReference type="RefSeq" id="XP_025833592.1">
    <property type="nucleotide sequence ID" value="XM_025977807.1"/>
</dbReference>
<accession>A0A7F5RC99</accession>
<dbReference type="GO" id="GO:0006913">
    <property type="term" value="P:nucleocytoplasmic transport"/>
    <property type="evidence" value="ECO:0007669"/>
    <property type="project" value="TreeGrafter"/>
</dbReference>
<dbReference type="GO" id="GO:0005096">
    <property type="term" value="F:GTPase activator activity"/>
    <property type="evidence" value="ECO:0007669"/>
    <property type="project" value="UniProtKB-KW"/>
</dbReference>
<gene>
    <name evidence="7" type="primary">LOC108742145</name>
</gene>
<evidence type="ECO:0000256" key="1">
    <source>
        <dbReference type="ARBA" id="ARBA00022468"/>
    </source>
</evidence>
<dbReference type="InterPro" id="IPR027038">
    <property type="entry name" value="RanGap"/>
</dbReference>